<protein>
    <submittedName>
        <fullName evidence="2">Uncharacterized protein</fullName>
    </submittedName>
</protein>
<gene>
    <name evidence="2" type="ORF">FB467_1741</name>
</gene>
<keyword evidence="3" id="KW-1185">Reference proteome</keyword>
<dbReference type="AlphaFoldDB" id="A0A542YRE9"/>
<dbReference type="Proteomes" id="UP000319516">
    <property type="component" value="Unassembled WGS sequence"/>
</dbReference>
<sequence length="97" mass="10110">MTTIDCDTCPVRGRHCGDCFVPVLGKIWMAEEAIGRRPASPGGEDAPRQVLTGPGPLDRAEMTAVGAFVRAGLLTPRAAEGLRAVPDGARGLARQIG</sequence>
<evidence type="ECO:0000256" key="1">
    <source>
        <dbReference type="SAM" id="MobiDB-lite"/>
    </source>
</evidence>
<proteinExistence type="predicted"/>
<feature type="region of interest" description="Disordered" evidence="1">
    <location>
        <begin position="35"/>
        <end position="57"/>
    </location>
</feature>
<comment type="caution">
    <text evidence="2">The sequence shown here is derived from an EMBL/GenBank/DDBJ whole genome shotgun (WGS) entry which is preliminary data.</text>
</comment>
<evidence type="ECO:0000313" key="3">
    <source>
        <dbReference type="Proteomes" id="UP000319516"/>
    </source>
</evidence>
<evidence type="ECO:0000313" key="2">
    <source>
        <dbReference type="EMBL" id="TQL50628.1"/>
    </source>
</evidence>
<reference evidence="2 3" key="1">
    <citation type="submission" date="2019-06" db="EMBL/GenBank/DDBJ databases">
        <title>Sequencing the genomes of 1000 actinobacteria strains.</title>
        <authorList>
            <person name="Klenk H.-P."/>
        </authorList>
    </citation>
    <scope>NUCLEOTIDE SEQUENCE [LARGE SCALE GENOMIC DNA]</scope>
    <source>
        <strain evidence="2 3">DSM 12335</strain>
    </source>
</reference>
<dbReference type="EMBL" id="VFOP01000001">
    <property type="protein sequence ID" value="TQL50628.1"/>
    <property type="molecule type" value="Genomic_DNA"/>
</dbReference>
<name>A0A542YRE9_9MICO</name>
<accession>A0A542YRE9</accession>
<dbReference type="OrthoDB" id="4774211at2"/>
<organism evidence="2 3">
    <name type="scientific">Ornithinicoccus hortensis</name>
    <dbReference type="NCBI Taxonomy" id="82346"/>
    <lineage>
        <taxon>Bacteria</taxon>
        <taxon>Bacillati</taxon>
        <taxon>Actinomycetota</taxon>
        <taxon>Actinomycetes</taxon>
        <taxon>Micrococcales</taxon>
        <taxon>Intrasporangiaceae</taxon>
        <taxon>Ornithinicoccus</taxon>
    </lineage>
</organism>
<dbReference type="RefSeq" id="WP_141784741.1">
    <property type="nucleotide sequence ID" value="NZ_BAAAIK010000002.1"/>
</dbReference>